<dbReference type="PANTHER" id="PTHR31594:SF14">
    <property type="entry name" value="FIBRONECTIN TYPE-III DOMAIN-CONTAINING PROTEIN"/>
    <property type="match status" value="1"/>
</dbReference>
<dbReference type="Pfam" id="PF21109">
    <property type="entry name" value="Stonustoxin_helical"/>
    <property type="match status" value="1"/>
</dbReference>
<evidence type="ECO:0000256" key="1">
    <source>
        <dbReference type="SAM" id="SignalP"/>
    </source>
</evidence>
<feature type="chain" id="PRO_5029456313" description="Fibronectin type-III domain-containing protein" evidence="1">
    <location>
        <begin position="20"/>
        <end position="935"/>
    </location>
</feature>
<dbReference type="OrthoDB" id="5961566at2759"/>
<dbReference type="Pfam" id="PF07699">
    <property type="entry name" value="Ephrin_rec_like"/>
    <property type="match status" value="1"/>
</dbReference>
<evidence type="ECO:0000313" key="4">
    <source>
        <dbReference type="Proteomes" id="UP000594262"/>
    </source>
</evidence>
<protein>
    <recommendedName>
        <fullName evidence="2">Fibronectin type-III domain-containing protein</fullName>
    </recommendedName>
</protein>
<evidence type="ECO:0000313" key="3">
    <source>
        <dbReference type="EnsemblMetazoa" id="CLYHEMP011678.1"/>
    </source>
</evidence>
<accession>A0A7M5VGG4</accession>
<keyword evidence="4" id="KW-1185">Reference proteome</keyword>
<dbReference type="RefSeq" id="XP_066931586.1">
    <property type="nucleotide sequence ID" value="XM_067075485.1"/>
</dbReference>
<dbReference type="InterPro" id="IPR009030">
    <property type="entry name" value="Growth_fac_rcpt_cys_sf"/>
</dbReference>
<dbReference type="InterPro" id="IPR036116">
    <property type="entry name" value="FN3_sf"/>
</dbReference>
<dbReference type="Proteomes" id="UP000594262">
    <property type="component" value="Unplaced"/>
</dbReference>
<dbReference type="Gene3D" id="2.60.40.10">
    <property type="entry name" value="Immunoglobulins"/>
    <property type="match status" value="1"/>
</dbReference>
<dbReference type="InterPro" id="IPR003961">
    <property type="entry name" value="FN3_dom"/>
</dbReference>
<feature type="domain" description="Fibronectin type-III" evidence="2">
    <location>
        <begin position="542"/>
        <end position="646"/>
    </location>
</feature>
<sequence length="935" mass="104586">MQLFFFILVTSGYFPSVKCNSNAVFSVETTKNIKPISMPALGRPFSLGDLYDRTNDVIIQGPKLWSQEQTEQYSQVKTHGTRFEVSSSENVDEKMTKLDISASLKASFVSGMVEVSGSAAYLKDKKKKNNQARVSLKYESTVYKRSLLPELFTKVTYPQVLEKTTSATDVIVAIQYGAGAVFVFDKDLKEEETISDIEGHLEVAVRNIPSFGIEGSGKVKISEEQRKKMERFSCKFHGDFVLKDHPGNYEEAIRVYKALPEMLGEAHENAVPIKVWLYPIDKLPLKSQSVKLHDLEQGLMTDITKKVEELEDFIRQCNDIIDTKVASNHERIKRNVMDIKHKIEEYIIVFKERLVDLVPKIRQGSALSSELTTLFEDKEKSPFNKVQLQRLISHYAEEVNVLSSIQDLPHYCRDDGEFSAQLINDKHFMVGLVLQLGKHDDEYLGAMEKFLSTRNNVQLPDLTNRYKWWNAGSPILRELQRLTYVLETYHDIEERKAQLGLQTNIHFYVREQMIEANKPTAVFMELYENGKLKEAKFNIPGEAGKPIVQSLKHNEITIGWSKPTIATDRVASYLVSAYVQNNTAGHTTCNYRFCLIDEFLTIQNSATIENLHTETEYFFQISTNGQFGKTAVGLMTDGIVTTSCPAGTIMSDKHCNACPPGSYSDKTNSYSCKKCPLGTYNNQYASSSCIACPAGFYSDFTGGATSCKKCPGGTYSQRTGAKSISDCAKCPLGTYNPHPGKTTPSSCMKCSMGTYNPNPGEQQCYFCPFGSGSKVSGAVTSKSCVVSGASQAEITKAVNEVKGLVQRNLNTIRQTSQKNKVDLNKLKSAVGNFDQDTNKIVKDGMKGAFKQLSETIASNYRCSAWSRGDGKGSREFFVGLARSKKDCVNRCLQKKLTVPKINGVTVHPTDFRCWCEENQSSVGDTRYIENCVLFS</sequence>
<dbReference type="Pfam" id="PF24674">
    <property type="entry name" value="MACPF_SNTX"/>
    <property type="match status" value="1"/>
</dbReference>
<dbReference type="SUPFAM" id="SSF57184">
    <property type="entry name" value="Growth factor receptor domain"/>
    <property type="match status" value="1"/>
</dbReference>
<dbReference type="Gene3D" id="2.10.50.10">
    <property type="entry name" value="Tumor Necrosis Factor Receptor, subunit A, domain 2"/>
    <property type="match status" value="1"/>
</dbReference>
<dbReference type="PROSITE" id="PS50853">
    <property type="entry name" value="FN3"/>
    <property type="match status" value="1"/>
</dbReference>
<dbReference type="SUPFAM" id="SSF49265">
    <property type="entry name" value="Fibronectin type III"/>
    <property type="match status" value="1"/>
</dbReference>
<organism evidence="3 4">
    <name type="scientific">Clytia hemisphaerica</name>
    <dbReference type="NCBI Taxonomy" id="252671"/>
    <lineage>
        <taxon>Eukaryota</taxon>
        <taxon>Metazoa</taxon>
        <taxon>Cnidaria</taxon>
        <taxon>Hydrozoa</taxon>
        <taxon>Hydroidolina</taxon>
        <taxon>Leptothecata</taxon>
        <taxon>Obeliida</taxon>
        <taxon>Clytiidae</taxon>
        <taxon>Clytia</taxon>
    </lineage>
</organism>
<dbReference type="PANTHER" id="PTHR31594">
    <property type="entry name" value="AIG1-TYPE G DOMAIN-CONTAINING PROTEIN"/>
    <property type="match status" value="1"/>
</dbReference>
<dbReference type="SMART" id="SM01411">
    <property type="entry name" value="Ephrin_rec_like"/>
    <property type="match status" value="3"/>
</dbReference>
<dbReference type="GeneID" id="136819258"/>
<dbReference type="InterPro" id="IPR056072">
    <property type="entry name" value="SNTX_MACPF/CDC-like_dom"/>
</dbReference>
<proteinExistence type="predicted"/>
<dbReference type="EnsemblMetazoa" id="CLYHEMT011678.1">
    <property type="protein sequence ID" value="CLYHEMP011678.1"/>
    <property type="gene ID" value="CLYHEMG011678"/>
</dbReference>
<dbReference type="InterPro" id="IPR013783">
    <property type="entry name" value="Ig-like_fold"/>
</dbReference>
<dbReference type="InterPro" id="IPR048997">
    <property type="entry name" value="Stonustoxin-like_helical"/>
</dbReference>
<reference evidence="3" key="1">
    <citation type="submission" date="2021-01" db="UniProtKB">
        <authorList>
            <consortium name="EnsemblMetazoa"/>
        </authorList>
    </citation>
    <scope>IDENTIFICATION</scope>
</reference>
<name>A0A7M5VGG4_9CNID</name>
<dbReference type="InterPro" id="IPR011641">
    <property type="entry name" value="Tyr-kin_ephrin_A/B_rcpt-like"/>
</dbReference>
<evidence type="ECO:0000259" key="2">
    <source>
        <dbReference type="PROSITE" id="PS50853"/>
    </source>
</evidence>
<keyword evidence="1" id="KW-0732">Signal</keyword>
<dbReference type="AlphaFoldDB" id="A0A7M5VGG4"/>
<dbReference type="InterPro" id="IPR052090">
    <property type="entry name" value="Cytolytic_pore-forming_toxin"/>
</dbReference>
<dbReference type="CDD" id="cd00063">
    <property type="entry name" value="FN3"/>
    <property type="match status" value="1"/>
</dbReference>
<feature type="signal peptide" evidence="1">
    <location>
        <begin position="1"/>
        <end position="19"/>
    </location>
</feature>
<dbReference type="CDD" id="cd00185">
    <property type="entry name" value="TNFRSF"/>
    <property type="match status" value="1"/>
</dbReference>